<protein>
    <submittedName>
        <fullName evidence="3">DNA-J related protein</fullName>
    </submittedName>
</protein>
<sequence>MDDLQPEQLLPDGFDAALLSQLRAAPQGLSEYQLIRQLADCFPDSLFAEPGALQDPLRLFQLHFLLFHQLYRLADQLAADSLSLQIHALSIRLLPRDESLPGLQQVDPLRAYYLDWQQWRDIHVDDVQRLLDGFWRRQGRALVAPDELAQALAALQLEQPTDARAIKQRYRALVRVHHPDRGGSTARVQEINQAMLILERYYGKN</sequence>
<dbReference type="SMART" id="SM00271">
    <property type="entry name" value="DnaJ"/>
    <property type="match status" value="1"/>
</dbReference>
<dbReference type="InterPro" id="IPR001623">
    <property type="entry name" value="DnaJ_domain"/>
</dbReference>
<feature type="domain" description="J" evidence="2">
    <location>
        <begin position="150"/>
        <end position="205"/>
    </location>
</feature>
<dbReference type="EMBL" id="LT629763">
    <property type="protein sequence ID" value="SDS07817.1"/>
    <property type="molecule type" value="Genomic_DNA"/>
</dbReference>
<dbReference type="InterPro" id="IPR021059">
    <property type="entry name" value="DnaJ-related_N"/>
</dbReference>
<proteinExistence type="predicted"/>
<evidence type="ECO:0000313" key="4">
    <source>
        <dbReference type="Proteomes" id="UP000243413"/>
    </source>
</evidence>
<dbReference type="Gene3D" id="1.10.287.110">
    <property type="entry name" value="DnaJ domain"/>
    <property type="match status" value="1"/>
</dbReference>
<reference evidence="4" key="1">
    <citation type="submission" date="2016-10" db="EMBL/GenBank/DDBJ databases">
        <authorList>
            <person name="Varghese N."/>
            <person name="Submissions S."/>
        </authorList>
    </citation>
    <scope>NUCLEOTIDE SEQUENCE [LARGE SCALE GENOMIC DNA]</scope>
    <source>
        <strain evidence="4">JCM 14963</strain>
    </source>
</reference>
<accession>A0A1H1P9H0</accession>
<dbReference type="PROSITE" id="PS50076">
    <property type="entry name" value="DNAJ_2"/>
    <property type="match status" value="1"/>
</dbReference>
<evidence type="ECO:0000259" key="2">
    <source>
        <dbReference type="PROSITE" id="PS50076"/>
    </source>
</evidence>
<evidence type="ECO:0000256" key="1">
    <source>
        <dbReference type="ARBA" id="ARBA00023186"/>
    </source>
</evidence>
<dbReference type="InterPro" id="IPR036869">
    <property type="entry name" value="J_dom_sf"/>
</dbReference>
<dbReference type="AlphaFoldDB" id="A0A1H1P9H0"/>
<dbReference type="RefSeq" id="WP_092284592.1">
    <property type="nucleotide sequence ID" value="NZ_LT629763.1"/>
</dbReference>
<dbReference type="Proteomes" id="UP000243413">
    <property type="component" value="Chromosome I"/>
</dbReference>
<dbReference type="CDD" id="cd06257">
    <property type="entry name" value="DnaJ"/>
    <property type="match status" value="1"/>
</dbReference>
<organism evidence="3 4">
    <name type="scientific">Halopseudomonas sabulinigri</name>
    <dbReference type="NCBI Taxonomy" id="472181"/>
    <lineage>
        <taxon>Bacteria</taxon>
        <taxon>Pseudomonadati</taxon>
        <taxon>Pseudomonadota</taxon>
        <taxon>Gammaproteobacteria</taxon>
        <taxon>Pseudomonadales</taxon>
        <taxon>Pseudomonadaceae</taxon>
        <taxon>Halopseudomonas</taxon>
    </lineage>
</organism>
<keyword evidence="1" id="KW-0143">Chaperone</keyword>
<name>A0A1H1P9H0_9GAMM</name>
<evidence type="ECO:0000313" key="3">
    <source>
        <dbReference type="EMBL" id="SDS07817.1"/>
    </source>
</evidence>
<gene>
    <name evidence="3" type="ORF">SAMN05216271_1101</name>
</gene>
<dbReference type="SUPFAM" id="SSF46565">
    <property type="entry name" value="Chaperone J-domain"/>
    <property type="match status" value="1"/>
</dbReference>
<dbReference type="STRING" id="472181.SAMN05216271_1101"/>
<dbReference type="Pfam" id="PF12339">
    <property type="entry name" value="DNAJ_related"/>
    <property type="match status" value="1"/>
</dbReference>
<dbReference type="OrthoDB" id="581986at2"/>